<dbReference type="Pfam" id="PF00805">
    <property type="entry name" value="Pentapeptide"/>
    <property type="match status" value="1"/>
</dbReference>
<dbReference type="InterPro" id="IPR001646">
    <property type="entry name" value="5peptide_repeat"/>
</dbReference>
<sequence length="1809" mass="202409">MENQEGSLFITMQKISGILNFKRNVLASDQLLYLKAGKNYLGRAYQPQNQSFIETRCPFSTAQKISNNKIPPSEKNTEINKNIAQAYLEHGNRLRDMGLIKEARASYEAAQAFDQPAADEKLQALSDIKTPSLPHKFVSQNLISASTHLEARLLLQSISLSATCFKHNLPPVVVDADIATAPRDIKNTRHLARCLQSAQASKNQELNELARNILEAFAKRDFKDLDIWREVVPLAATADPGKCRYLIGKAHDALTTQEKLLDVSALQSLAMMIHSLPEPFFKNSAGDLVKLLQTLTRRLSSEHIEGNVQQFQLLLQTTSQILDVMAKASVTGINRIQVQEPLDKVLSKLSQTPELRFQAYYARQALAHLPNDESRWQETWRRSSSVILGATNLANVVQTFDPKKLLNAFYHFSEAFSGASETVKRLTELANEMNDFGSTMLETGTAIWDSLTKNKQQRWYAALQFLDICLEEGQLVQFEQFARHSPYSRNEAFLLGLCQRLEQIAYIHKEETTQAAALQFLGDLVQNKSRQWGQYDRVQQAVHRSLGRLEKTKALSEPMQAQVRLLLEQWPPMVQKTKTASDIDQYIVPVWDPAWQQVGTQLLHRARGDERLLTQSQSVVLQSNKAPLAFLGLEKDISTLEAQYAKELEDVDEVRDALAMYVAPQGKLTVDSSEQFDLESKVRAFLASDKKVFLLLGEAGSGKSTFNRYLAHRLWDDYNKAKPSQERPIPLFIPLSTLDNSSKNLIEQYLEGQGLSTAQVEALRKARRFIFILDGYDELAQRSRAFDNRFDRWQAHVIISSRPEYLGSGYQSKFQPQGKPRLFEECRLASFSDASIEHYIYQYVKYVKPKWGTREYQQAFKGNSELKDLVRNPFMLNMALEVLSTMDPDQSWAPRLTRVALYNTFVESWCARSQERLGRIQLRPTEQEAFERLDEEGFVAHEIEFSQRFAVALHLARAVTVTYSAASDAKLGDWREEFLGNAEKTRLLRFNAPLIRQNNQYRFIHKSLQDYFVARALWEEMRAFDEIGHADLSKQFSVTKNLRQLWSGLEDLSELKSSALLNQLNIVEDPAVLSFLVEQVRQEPTLIKPLLAWIKASKSRDGMDSAAANALTILVKAGTQLNGLDLSQIKVPGADLSYGLFDQTQFAGADLTEVRFRGAWLRGANLENAQLRGVNFGELPSLEVGSKVSDCCYSPDGHWLAVSTSESGIKLYRTEVLELVHTFGEEGEAVNSVSFSPNSEFLASGGEDTQVKLWQVESGEMLHMLTGHSDAVNSVSFSPDGKFLVSGSRDETLKLWRAESGEELLTFKGHSDRVRSVSFSPNGEIIASGSKDGTVKLWSTAGGEALQTLECYGSAVNSVHFSPNGEFLAAGNYRVAKLWEVKSGKELHSLAGHNGWVSSLTFSPDGKFLASGSSDNMIKLWNIDSGEEVYTLEGHSRRVKGLNFSPNNKFLVSGSGDGTVKLWSVEDGEESQMLGGHSHGVRSVKFSPNGECLASGSADNTIKLWSVKSGEELHTLKGHKLSVLKVNFSLDGKFLASGSWDKTVKLWNVDRAEELHTFEGHSERISSVSFSLDGKLLASGSWDNTVRLWNVDNKQELHLLKAHDSWVSSVNFSPDGKLLASASQDGTVKLWNVENGEELRALDGHRYGVSSIIFSPDGKFLASGGADRLVKLWKVESGEMLHMLAGHSSWVMSVNFSPDNKYLVSSAKDEAVKLWSVKTGKCTATLPCFFDWVDSIAWPKSAENNIKLAGGKGRAAHIWQIEPTANDWKMGLYWASSQNKLTLTNASIQGAQGLSPMNARLFAQRQISR</sequence>
<dbReference type="KEGG" id="mcys:MCB1EB_1051"/>
<protein>
    <submittedName>
        <fullName evidence="3">WD40 repeat-containing protein</fullName>
    </submittedName>
</protein>
<dbReference type="InterPro" id="IPR001680">
    <property type="entry name" value="WD40_rpt"/>
</dbReference>
<gene>
    <name evidence="3" type="ORF">MCB1EB_1051</name>
</gene>
<dbReference type="InterPro" id="IPR027417">
    <property type="entry name" value="P-loop_NTPase"/>
</dbReference>
<dbReference type="PRINTS" id="PR00320">
    <property type="entry name" value="GPROTEINBRPT"/>
</dbReference>
<reference evidence="3 4" key="1">
    <citation type="journal article" date="2018" name="Microbes Environ.">
        <title>Comparative Genomic Insights into Endofungal Lifestyles of Two Bacterial Endosymbionts, Mycoavidus cysteinexigens and Burkholderia rhizoxinica.</title>
        <authorList>
            <person name="Sharmin D."/>
            <person name="Guo Y."/>
            <person name="Nishizawa T."/>
            <person name="Ohshima S."/>
            <person name="Sato Y."/>
            <person name="Takashima Y."/>
            <person name="Narisawa K."/>
            <person name="Ohta H."/>
        </authorList>
    </citation>
    <scope>NUCLEOTIDE SEQUENCE [LARGE SCALE GENOMIC DNA]</scope>
    <source>
        <strain evidence="3 4">B1-EB</strain>
    </source>
</reference>
<dbReference type="GO" id="GO:0006357">
    <property type="term" value="P:regulation of transcription by RNA polymerase II"/>
    <property type="evidence" value="ECO:0007669"/>
    <property type="project" value="TreeGrafter"/>
</dbReference>
<dbReference type="PROSITE" id="PS50082">
    <property type="entry name" value="WD_REPEATS_2"/>
    <property type="match status" value="11"/>
</dbReference>
<dbReference type="InterPro" id="IPR045183">
    <property type="entry name" value="Ebi-like"/>
</dbReference>
<dbReference type="Pfam" id="PF23948">
    <property type="entry name" value="ARM_5"/>
    <property type="match status" value="1"/>
</dbReference>
<dbReference type="Gene3D" id="2.160.20.80">
    <property type="entry name" value="E3 ubiquitin-protein ligase SopA"/>
    <property type="match status" value="1"/>
</dbReference>
<dbReference type="GO" id="GO:0003714">
    <property type="term" value="F:transcription corepressor activity"/>
    <property type="evidence" value="ECO:0007669"/>
    <property type="project" value="InterPro"/>
</dbReference>
<dbReference type="InterPro" id="IPR015943">
    <property type="entry name" value="WD40/YVTN_repeat-like_dom_sf"/>
</dbReference>
<organism evidence="3 4">
    <name type="scientific">Mycoavidus cysteinexigens</name>
    <dbReference type="NCBI Taxonomy" id="1553431"/>
    <lineage>
        <taxon>Bacteria</taxon>
        <taxon>Pseudomonadati</taxon>
        <taxon>Pseudomonadota</taxon>
        <taxon>Betaproteobacteria</taxon>
        <taxon>Burkholderiales</taxon>
        <taxon>Burkholderiaceae</taxon>
        <taxon>Mycoavidus</taxon>
    </lineage>
</organism>
<evidence type="ECO:0000259" key="1">
    <source>
        <dbReference type="Pfam" id="PF05729"/>
    </source>
</evidence>
<dbReference type="Pfam" id="PF00400">
    <property type="entry name" value="WD40"/>
    <property type="match status" value="13"/>
</dbReference>
<dbReference type="SUPFAM" id="SSF52540">
    <property type="entry name" value="P-loop containing nucleoside triphosphate hydrolases"/>
    <property type="match status" value="1"/>
</dbReference>
<dbReference type="Pfam" id="PF05729">
    <property type="entry name" value="NACHT"/>
    <property type="match status" value="1"/>
</dbReference>
<proteinExistence type="predicted"/>
<dbReference type="CDD" id="cd00200">
    <property type="entry name" value="WD40"/>
    <property type="match status" value="2"/>
</dbReference>
<dbReference type="InterPro" id="IPR036322">
    <property type="entry name" value="WD40_repeat_dom_sf"/>
</dbReference>
<evidence type="ECO:0000313" key="4">
    <source>
        <dbReference type="Proteomes" id="UP000282597"/>
    </source>
</evidence>
<keyword evidence="4" id="KW-1185">Reference proteome</keyword>
<dbReference type="PROSITE" id="PS00678">
    <property type="entry name" value="WD_REPEATS_1"/>
    <property type="match status" value="4"/>
</dbReference>
<accession>A0A2Z6EUY0</accession>
<dbReference type="SUPFAM" id="SSF50978">
    <property type="entry name" value="WD40 repeat-like"/>
    <property type="match status" value="2"/>
</dbReference>
<evidence type="ECO:0000313" key="3">
    <source>
        <dbReference type="EMBL" id="BBE09212.1"/>
    </source>
</evidence>
<dbReference type="EMBL" id="AP018150">
    <property type="protein sequence ID" value="BBE09212.1"/>
    <property type="molecule type" value="Genomic_DNA"/>
</dbReference>
<dbReference type="InterPro" id="IPR019775">
    <property type="entry name" value="WD40_repeat_CS"/>
</dbReference>
<dbReference type="SUPFAM" id="SSF141571">
    <property type="entry name" value="Pentapeptide repeat-like"/>
    <property type="match status" value="1"/>
</dbReference>
<dbReference type="Gene3D" id="2.130.10.10">
    <property type="entry name" value="YVTN repeat-like/Quinoprotein amine dehydrogenase"/>
    <property type="match status" value="5"/>
</dbReference>
<dbReference type="InterPro" id="IPR020472">
    <property type="entry name" value="WD40_PAC1"/>
</dbReference>
<dbReference type="SMART" id="SM00320">
    <property type="entry name" value="WD40"/>
    <property type="match status" value="14"/>
</dbReference>
<dbReference type="Gene3D" id="3.40.50.300">
    <property type="entry name" value="P-loop containing nucleotide triphosphate hydrolases"/>
    <property type="match status" value="1"/>
</dbReference>
<dbReference type="PROSITE" id="PS50294">
    <property type="entry name" value="WD_REPEATS_REGION"/>
    <property type="match status" value="11"/>
</dbReference>
<dbReference type="PANTHER" id="PTHR22846">
    <property type="entry name" value="WD40 REPEAT PROTEIN"/>
    <property type="match status" value="1"/>
</dbReference>
<feature type="domain" description="NACHT" evidence="1">
    <location>
        <begin position="692"/>
        <end position="844"/>
    </location>
</feature>
<dbReference type="Proteomes" id="UP000282597">
    <property type="component" value="Chromosome"/>
</dbReference>
<evidence type="ECO:0000259" key="2">
    <source>
        <dbReference type="Pfam" id="PF23948"/>
    </source>
</evidence>
<feature type="domain" description="Arm-like repeat" evidence="2">
    <location>
        <begin position="182"/>
        <end position="607"/>
    </location>
</feature>
<dbReference type="PANTHER" id="PTHR22846:SF2">
    <property type="entry name" value="F-BOX-LIKE_WD REPEAT-CONTAINING PROTEIN EBI"/>
    <property type="match status" value="1"/>
</dbReference>
<dbReference type="InterPro" id="IPR007111">
    <property type="entry name" value="NACHT_NTPase"/>
</dbReference>
<name>A0A2Z6EUY0_9BURK</name>
<dbReference type="InterPro" id="IPR056251">
    <property type="entry name" value="Arm_rpt_dom"/>
</dbReference>